<dbReference type="Pfam" id="PF00151">
    <property type="entry name" value="Lipase"/>
    <property type="match status" value="1"/>
</dbReference>
<feature type="non-terminal residue" evidence="7">
    <location>
        <position position="1"/>
    </location>
</feature>
<feature type="chain" id="PRO_5043990618" description="Lipase domain-containing protein" evidence="5">
    <location>
        <begin position="43"/>
        <end position="335"/>
    </location>
</feature>
<dbReference type="AlphaFoldDB" id="A0AAW0WIH8"/>
<dbReference type="InterPro" id="IPR013818">
    <property type="entry name" value="Lipase"/>
</dbReference>
<protein>
    <recommendedName>
        <fullName evidence="6">Lipase domain-containing protein</fullName>
    </recommendedName>
</protein>
<evidence type="ECO:0000256" key="1">
    <source>
        <dbReference type="ARBA" id="ARBA00004613"/>
    </source>
</evidence>
<dbReference type="InterPro" id="IPR033906">
    <property type="entry name" value="Lipase_N"/>
</dbReference>
<dbReference type="GO" id="GO:0016042">
    <property type="term" value="P:lipid catabolic process"/>
    <property type="evidence" value="ECO:0007669"/>
    <property type="project" value="TreeGrafter"/>
</dbReference>
<proteinExistence type="inferred from homology"/>
<keyword evidence="5" id="KW-0732">Signal</keyword>
<feature type="domain" description="Lipase" evidence="6">
    <location>
        <begin position="52"/>
        <end position="334"/>
    </location>
</feature>
<feature type="signal peptide" evidence="5">
    <location>
        <begin position="1"/>
        <end position="42"/>
    </location>
</feature>
<dbReference type="GO" id="GO:0016298">
    <property type="term" value="F:lipase activity"/>
    <property type="evidence" value="ECO:0007669"/>
    <property type="project" value="InterPro"/>
</dbReference>
<dbReference type="InterPro" id="IPR029058">
    <property type="entry name" value="AB_hydrolase_fold"/>
</dbReference>
<dbReference type="Proteomes" id="UP001445076">
    <property type="component" value="Unassembled WGS sequence"/>
</dbReference>
<organism evidence="7 8">
    <name type="scientific">Cherax quadricarinatus</name>
    <name type="common">Australian red claw crayfish</name>
    <dbReference type="NCBI Taxonomy" id="27406"/>
    <lineage>
        <taxon>Eukaryota</taxon>
        <taxon>Metazoa</taxon>
        <taxon>Ecdysozoa</taxon>
        <taxon>Arthropoda</taxon>
        <taxon>Crustacea</taxon>
        <taxon>Multicrustacea</taxon>
        <taxon>Malacostraca</taxon>
        <taxon>Eumalacostraca</taxon>
        <taxon>Eucarida</taxon>
        <taxon>Decapoda</taxon>
        <taxon>Pleocyemata</taxon>
        <taxon>Astacidea</taxon>
        <taxon>Parastacoidea</taxon>
        <taxon>Parastacidae</taxon>
        <taxon>Cherax</taxon>
    </lineage>
</organism>
<name>A0AAW0WIH8_CHEQU</name>
<keyword evidence="8" id="KW-1185">Reference proteome</keyword>
<comment type="subcellular location">
    <subcellularLocation>
        <location evidence="1">Secreted</location>
    </subcellularLocation>
</comment>
<dbReference type="PANTHER" id="PTHR11610:SF173">
    <property type="entry name" value="LIPASE DOMAIN-CONTAINING PROTEIN-RELATED"/>
    <property type="match status" value="1"/>
</dbReference>
<evidence type="ECO:0000256" key="3">
    <source>
        <dbReference type="ARBA" id="ARBA00022525"/>
    </source>
</evidence>
<evidence type="ECO:0000259" key="6">
    <source>
        <dbReference type="Pfam" id="PF00151"/>
    </source>
</evidence>
<gene>
    <name evidence="7" type="ORF">OTU49_010571</name>
</gene>
<evidence type="ECO:0000256" key="2">
    <source>
        <dbReference type="ARBA" id="ARBA00010701"/>
    </source>
</evidence>
<reference evidence="7 8" key="1">
    <citation type="journal article" date="2024" name="BMC Genomics">
        <title>Genome assembly of redclaw crayfish (Cherax quadricarinatus) provides insights into its immune adaptation and hypoxia tolerance.</title>
        <authorList>
            <person name="Liu Z."/>
            <person name="Zheng J."/>
            <person name="Li H."/>
            <person name="Fang K."/>
            <person name="Wang S."/>
            <person name="He J."/>
            <person name="Zhou D."/>
            <person name="Weng S."/>
            <person name="Chi M."/>
            <person name="Gu Z."/>
            <person name="He J."/>
            <person name="Li F."/>
            <person name="Wang M."/>
        </authorList>
    </citation>
    <scope>NUCLEOTIDE SEQUENCE [LARGE SCALE GENOMIC DNA]</scope>
    <source>
        <strain evidence="7">ZL_2023a</strain>
    </source>
</reference>
<dbReference type="Gene3D" id="3.40.50.1820">
    <property type="entry name" value="alpha/beta hydrolase"/>
    <property type="match status" value="1"/>
</dbReference>
<evidence type="ECO:0000256" key="5">
    <source>
        <dbReference type="SAM" id="SignalP"/>
    </source>
</evidence>
<dbReference type="InterPro" id="IPR000734">
    <property type="entry name" value="TAG_lipase"/>
</dbReference>
<feature type="non-terminal residue" evidence="7">
    <location>
        <position position="335"/>
    </location>
</feature>
<accession>A0AAW0WIH8</accession>
<evidence type="ECO:0000256" key="4">
    <source>
        <dbReference type="RuleBase" id="RU004262"/>
    </source>
</evidence>
<comment type="similarity">
    <text evidence="2 4">Belongs to the AB hydrolase superfamily. Lipase family.</text>
</comment>
<evidence type="ECO:0000313" key="8">
    <source>
        <dbReference type="Proteomes" id="UP001445076"/>
    </source>
</evidence>
<comment type="caution">
    <text evidence="7">The sequence shown here is derived from an EMBL/GenBank/DDBJ whole genome shotgun (WGS) entry which is preliminary data.</text>
</comment>
<dbReference type="PANTHER" id="PTHR11610">
    <property type="entry name" value="LIPASE"/>
    <property type="match status" value="1"/>
</dbReference>
<evidence type="ECO:0000313" key="7">
    <source>
        <dbReference type="EMBL" id="KAK8725954.1"/>
    </source>
</evidence>
<sequence>PYITNTSVTIYQHQCHHISSSKNIRKMFNILVLLTLATTLTGQTHLNKGGEERCYGELGCLVLDQEWWHPWLRPINLWPQQPDHINTTFNLHTRLRQQEPKLVQLEPRDQLSLALSPLDAMKPTKVVIHGYNEDIHTPWITELTEALLKYGDYNVIVVDWSTGAQPPLLQAVANARLVGLQVAYLLHTLSHTINLQPQQVHLIGYSLGAHVAGYTGERVADTGRITGLAPSALYFEGMSPVVRLDESDAAFVDVVHTATDGPGFSERCGTVDFYPNGGGKQPGCGTKMDDNSDIERRDTAKSLFRQSCNMMMSLQLFITSLTCPHCFLGHECTDE</sequence>
<dbReference type="GO" id="GO:0005615">
    <property type="term" value="C:extracellular space"/>
    <property type="evidence" value="ECO:0007669"/>
    <property type="project" value="TreeGrafter"/>
</dbReference>
<dbReference type="PRINTS" id="PR00821">
    <property type="entry name" value="TAGLIPASE"/>
</dbReference>
<keyword evidence="3" id="KW-0964">Secreted</keyword>
<dbReference type="EMBL" id="JARKIK010000081">
    <property type="protein sequence ID" value="KAK8725954.1"/>
    <property type="molecule type" value="Genomic_DNA"/>
</dbReference>
<dbReference type="SUPFAM" id="SSF53474">
    <property type="entry name" value="alpha/beta-Hydrolases"/>
    <property type="match status" value="1"/>
</dbReference>
<dbReference type="CDD" id="cd00707">
    <property type="entry name" value="Pancreat_lipase_like"/>
    <property type="match status" value="1"/>
</dbReference>